<evidence type="ECO:0000313" key="4">
    <source>
        <dbReference type="Proteomes" id="UP000019678"/>
    </source>
</evidence>
<dbReference type="SMART" id="SM00567">
    <property type="entry name" value="EZ_HEAT"/>
    <property type="match status" value="6"/>
</dbReference>
<dbReference type="STRING" id="1192034.CAP_0920"/>
<comment type="function">
    <text evidence="1">Catalyzes the hydroxylation of the N(6)-(4-aminobutyl)-L-lysine intermediate produced by deoxyhypusine synthase/DHPS on a critical lysine of the eukaryotic translation initiation factor 5A/eIF-5A. This is the second step of the post-translational modification of that lysine into an unusual amino acid residue named hypusine. Hypusination is unique to mature eIF-5A factor and is essential for its function.</text>
</comment>
<dbReference type="InterPro" id="IPR016024">
    <property type="entry name" value="ARM-type_fold"/>
</dbReference>
<dbReference type="AlphaFoldDB" id="A0A017STM4"/>
<evidence type="ECO:0000313" key="3">
    <source>
        <dbReference type="EMBL" id="EYF00348.1"/>
    </source>
</evidence>
<dbReference type="RefSeq" id="WP_052376857.1">
    <property type="nucleotide sequence ID" value="NZ_ASRX01000115.1"/>
</dbReference>
<protein>
    <recommendedName>
        <fullName evidence="5">HEAT repeat protein</fullName>
    </recommendedName>
</protein>
<dbReference type="Pfam" id="PF13646">
    <property type="entry name" value="HEAT_2"/>
    <property type="match status" value="1"/>
</dbReference>
<dbReference type="EMBL" id="ASRX01000115">
    <property type="protein sequence ID" value="EYF00348.1"/>
    <property type="molecule type" value="Genomic_DNA"/>
</dbReference>
<reference evidence="3 4" key="1">
    <citation type="submission" date="2013-05" db="EMBL/GenBank/DDBJ databases">
        <title>Genome assembly of Chondromyces apiculatus DSM 436.</title>
        <authorList>
            <person name="Sharma G."/>
            <person name="Khatri I."/>
            <person name="Kaur C."/>
            <person name="Mayilraj S."/>
            <person name="Subramanian S."/>
        </authorList>
    </citation>
    <scope>NUCLEOTIDE SEQUENCE [LARGE SCALE GENOMIC DNA]</scope>
    <source>
        <strain evidence="3 4">DSM 436</strain>
    </source>
</reference>
<dbReference type="SUPFAM" id="SSF48371">
    <property type="entry name" value="ARM repeat"/>
    <property type="match status" value="2"/>
</dbReference>
<proteinExistence type="predicted"/>
<comment type="caution">
    <text evidence="3">The sequence shown here is derived from an EMBL/GenBank/DDBJ whole genome shotgun (WGS) entry which is preliminary data.</text>
</comment>
<dbReference type="Proteomes" id="UP000019678">
    <property type="component" value="Unassembled WGS sequence"/>
</dbReference>
<dbReference type="GO" id="GO:0016491">
    <property type="term" value="F:oxidoreductase activity"/>
    <property type="evidence" value="ECO:0007669"/>
    <property type="project" value="TreeGrafter"/>
</dbReference>
<dbReference type="Gene3D" id="1.25.10.10">
    <property type="entry name" value="Leucine-rich Repeat Variant"/>
    <property type="match status" value="3"/>
</dbReference>
<organism evidence="3 4">
    <name type="scientific">Chondromyces apiculatus DSM 436</name>
    <dbReference type="NCBI Taxonomy" id="1192034"/>
    <lineage>
        <taxon>Bacteria</taxon>
        <taxon>Pseudomonadati</taxon>
        <taxon>Myxococcota</taxon>
        <taxon>Polyangia</taxon>
        <taxon>Polyangiales</taxon>
        <taxon>Polyangiaceae</taxon>
        <taxon>Chondromyces</taxon>
    </lineage>
</organism>
<dbReference type="PANTHER" id="PTHR12697:SF38">
    <property type="entry name" value="PBS LYASE HEAT DOMAIN PROTEIN REPEAT-CONTAINING PROTEIN"/>
    <property type="match status" value="1"/>
</dbReference>
<dbReference type="InterPro" id="IPR021133">
    <property type="entry name" value="HEAT_type_2"/>
</dbReference>
<gene>
    <name evidence="3" type="ORF">CAP_0920</name>
</gene>
<evidence type="ECO:0008006" key="5">
    <source>
        <dbReference type="Google" id="ProtNLM"/>
    </source>
</evidence>
<dbReference type="InterPro" id="IPR004155">
    <property type="entry name" value="PBS_lyase_HEAT"/>
</dbReference>
<dbReference type="OrthoDB" id="3661251at2"/>
<dbReference type="PANTHER" id="PTHR12697">
    <property type="entry name" value="PBS LYASE HEAT-LIKE PROTEIN"/>
    <property type="match status" value="1"/>
</dbReference>
<evidence type="ECO:0000256" key="1">
    <source>
        <dbReference type="ARBA" id="ARBA00045876"/>
    </source>
</evidence>
<dbReference type="eggNOG" id="COG1413">
    <property type="taxonomic scope" value="Bacteria"/>
</dbReference>
<keyword evidence="4" id="KW-1185">Reference proteome</keyword>
<accession>A0A017STM4</accession>
<sequence length="665" mass="66730">MSSTEGNSVSSLGEELLAPDAEVRRLAAVRLPALDATSAAALLLLALSDGDWRVRKDATLAGQELLAAAGDRGDAGGEALLLEALVEALGPGENVGLRNAAIEVLAGHGRAAIGVIASAYEKLDADGRKLAVEALGRTGDAAALEALTRALADQDDNVRHAAVEAIAALGPGAPEPVIEVLTEALGDNDRLVQLTALHGLNALEAAAPWARIMPLLSDPMLRPAALEAAALAESPEAPAALVGALPSGRGRAFAQIVGALSRLTGGPLAVHVVEALRTAGPEVGARLARAAADPARQDASAMAEPPSWGSGPSSGAIGLRGQALVLAALADAPSAVEAAIDALAEPALAEPAQRALMSLGRRALGEVLERLRAHVGGRAGAGVGAEHAASESPLEPEQAAALLDVAVALVGEDPARMEEVHAVVRGALSSPSTLLATAAVYALAKLGREEDLRLTAEQSVEAPLPVACAAERALAALADRHPDAARSLAREMMHDPSRYLPAAVVLEALGAAHVAGVAAVPELVSGMAPGGAWRRASISLEVDELSFLVHAAATGDARARCAAVSASVSVSGADALELLAAALADEEREVQLAAARALGRLRAALDPAAAPAIASRTEELLDLLGQSGDAELVAAASSGPAGAEERDPGRALSSWGTPGDGSSLP</sequence>
<feature type="region of interest" description="Disordered" evidence="2">
    <location>
        <begin position="634"/>
        <end position="665"/>
    </location>
</feature>
<dbReference type="InterPro" id="IPR011989">
    <property type="entry name" value="ARM-like"/>
</dbReference>
<name>A0A017STM4_9BACT</name>
<evidence type="ECO:0000256" key="2">
    <source>
        <dbReference type="SAM" id="MobiDB-lite"/>
    </source>
</evidence>
<dbReference type="PROSITE" id="PS50077">
    <property type="entry name" value="HEAT_REPEAT"/>
    <property type="match status" value="2"/>
</dbReference>